<dbReference type="KEGG" id="fms:M1R53_05940"/>
<feature type="transmembrane region" description="Helical" evidence="1">
    <location>
        <begin position="35"/>
        <end position="53"/>
    </location>
</feature>
<gene>
    <name evidence="3" type="ORF">M1R53_05940</name>
</gene>
<protein>
    <submittedName>
        <fullName evidence="3">CPBP family intramembrane metalloprotease</fullName>
    </submittedName>
</protein>
<dbReference type="EMBL" id="CP096649">
    <property type="protein sequence ID" value="UQK58776.1"/>
    <property type="molecule type" value="Genomic_DNA"/>
</dbReference>
<dbReference type="InterPro" id="IPR003675">
    <property type="entry name" value="Rce1/LyrA-like_dom"/>
</dbReference>
<evidence type="ECO:0000313" key="4">
    <source>
        <dbReference type="Proteomes" id="UP000831151"/>
    </source>
</evidence>
<feature type="transmembrane region" description="Helical" evidence="1">
    <location>
        <begin position="12"/>
        <end position="29"/>
    </location>
</feature>
<organism evidence="3 4">
    <name type="scientific">Fenollaria massiliensis</name>
    <dbReference type="NCBI Taxonomy" id="938288"/>
    <lineage>
        <taxon>Bacteria</taxon>
        <taxon>Bacillati</taxon>
        <taxon>Bacillota</taxon>
        <taxon>Clostridia</taxon>
        <taxon>Eubacteriales</taxon>
        <taxon>Fenollaria</taxon>
    </lineage>
</organism>
<evidence type="ECO:0000259" key="2">
    <source>
        <dbReference type="Pfam" id="PF02517"/>
    </source>
</evidence>
<evidence type="ECO:0000256" key="1">
    <source>
        <dbReference type="SAM" id="Phobius"/>
    </source>
</evidence>
<dbReference type="GO" id="GO:0008237">
    <property type="term" value="F:metallopeptidase activity"/>
    <property type="evidence" value="ECO:0007669"/>
    <property type="project" value="UniProtKB-KW"/>
</dbReference>
<accession>A0A9E7DIY3</accession>
<dbReference type="GO" id="GO:0080120">
    <property type="term" value="P:CAAX-box protein maturation"/>
    <property type="evidence" value="ECO:0007669"/>
    <property type="project" value="UniProtKB-ARBA"/>
</dbReference>
<dbReference type="PANTHER" id="PTHR36435:SF1">
    <property type="entry name" value="CAAX AMINO TERMINAL PROTEASE FAMILY PROTEIN"/>
    <property type="match status" value="1"/>
</dbReference>
<feature type="domain" description="CAAX prenyl protease 2/Lysostaphin resistance protein A-like" evidence="2">
    <location>
        <begin position="102"/>
        <end position="197"/>
    </location>
</feature>
<name>A0A9E7DIY3_9FIRM</name>
<dbReference type="RefSeq" id="WP_249242351.1">
    <property type="nucleotide sequence ID" value="NZ_CP096649.1"/>
</dbReference>
<feature type="transmembrane region" description="Helical" evidence="1">
    <location>
        <begin position="100"/>
        <end position="124"/>
    </location>
</feature>
<feature type="transmembrane region" description="Helical" evidence="1">
    <location>
        <begin position="136"/>
        <end position="155"/>
    </location>
</feature>
<sequence length="236" mass="26923">MYKLYQKNELAFALVWVGIYCLIMTPLRGQFGDESIFMALSLIVMAMTISLWIQKHKLTEKYGLQAFPKECKRYIYFIPMWILMTGNLWGGVALSHAGFAQVWATISMILFAYIEEVIFRGLLFKAMLAKSGVKESIIVISITFGIGHILNLFTGQAGVDTLIQILFAIAWGFIFTMVAYKSKSIWPCIIAHGFINASSKYAIANAKMNWFFIITTIITAVFYCHYLWKLNDKKTL</sequence>
<feature type="transmembrane region" description="Helical" evidence="1">
    <location>
        <begin position="74"/>
        <end position="94"/>
    </location>
</feature>
<dbReference type="Pfam" id="PF02517">
    <property type="entry name" value="Rce1-like"/>
    <property type="match status" value="1"/>
</dbReference>
<proteinExistence type="predicted"/>
<reference evidence="3" key="1">
    <citation type="submission" date="2022-04" db="EMBL/GenBank/DDBJ databases">
        <title>Complete genome sequences of Ezakiella coagulans and Fenollaria massiliensis.</title>
        <authorList>
            <person name="France M.T."/>
            <person name="Clifford J."/>
            <person name="Narina S."/>
            <person name="Rutt L."/>
            <person name="Ravel J."/>
        </authorList>
    </citation>
    <scope>NUCLEOTIDE SEQUENCE</scope>
    <source>
        <strain evidence="3">C0061C2</strain>
    </source>
</reference>
<keyword evidence="4" id="KW-1185">Reference proteome</keyword>
<keyword evidence="1" id="KW-0472">Membrane</keyword>
<feature type="transmembrane region" description="Helical" evidence="1">
    <location>
        <begin position="161"/>
        <end position="180"/>
    </location>
</feature>
<dbReference type="PANTHER" id="PTHR36435">
    <property type="entry name" value="SLR1288 PROTEIN"/>
    <property type="match status" value="1"/>
</dbReference>
<feature type="transmembrane region" description="Helical" evidence="1">
    <location>
        <begin position="210"/>
        <end position="228"/>
    </location>
</feature>
<dbReference type="Proteomes" id="UP000831151">
    <property type="component" value="Chromosome"/>
</dbReference>
<keyword evidence="3" id="KW-0645">Protease</keyword>
<keyword evidence="1" id="KW-0812">Transmembrane</keyword>
<dbReference type="InterPro" id="IPR052710">
    <property type="entry name" value="CAAX_protease"/>
</dbReference>
<dbReference type="GO" id="GO:0004175">
    <property type="term" value="F:endopeptidase activity"/>
    <property type="evidence" value="ECO:0007669"/>
    <property type="project" value="UniProtKB-ARBA"/>
</dbReference>
<keyword evidence="3" id="KW-0378">Hydrolase</keyword>
<evidence type="ECO:0000313" key="3">
    <source>
        <dbReference type="EMBL" id="UQK58776.1"/>
    </source>
</evidence>
<dbReference type="AlphaFoldDB" id="A0A9E7DIY3"/>
<keyword evidence="3" id="KW-0482">Metalloprotease</keyword>
<keyword evidence="1" id="KW-1133">Transmembrane helix</keyword>